<proteinExistence type="inferred from homology"/>
<feature type="domain" description="Class II aldolase/adducin N-terminal" evidence="2">
    <location>
        <begin position="26"/>
        <end position="206"/>
    </location>
</feature>
<dbReference type="InterPro" id="IPR036409">
    <property type="entry name" value="Aldolase_II/adducin_N_sf"/>
</dbReference>
<dbReference type="PANTHER" id="PTHR10672">
    <property type="entry name" value="ADDUCIN"/>
    <property type="match status" value="1"/>
</dbReference>
<dbReference type="NCBIfam" id="NF005451">
    <property type="entry name" value="PRK07044.1"/>
    <property type="match status" value="1"/>
</dbReference>
<name>A0A9X2KMD0_9SPHN</name>
<dbReference type="EMBL" id="JAMLDX010000009">
    <property type="protein sequence ID" value="MCP3731351.1"/>
    <property type="molecule type" value="Genomic_DNA"/>
</dbReference>
<dbReference type="AlphaFoldDB" id="A0A9X2KMD0"/>
<dbReference type="RefSeq" id="WP_254293876.1">
    <property type="nucleotide sequence ID" value="NZ_JAMLDX010000009.1"/>
</dbReference>
<gene>
    <name evidence="3" type="ORF">M9978_13035</name>
</gene>
<dbReference type="GO" id="GO:0005856">
    <property type="term" value="C:cytoskeleton"/>
    <property type="evidence" value="ECO:0007669"/>
    <property type="project" value="TreeGrafter"/>
</dbReference>
<evidence type="ECO:0000313" key="3">
    <source>
        <dbReference type="EMBL" id="MCP3731351.1"/>
    </source>
</evidence>
<organism evidence="3 4">
    <name type="scientific">Sphingomonas tagetis</name>
    <dbReference type="NCBI Taxonomy" id="2949092"/>
    <lineage>
        <taxon>Bacteria</taxon>
        <taxon>Pseudomonadati</taxon>
        <taxon>Pseudomonadota</taxon>
        <taxon>Alphaproteobacteria</taxon>
        <taxon>Sphingomonadales</taxon>
        <taxon>Sphingomonadaceae</taxon>
        <taxon>Sphingomonas</taxon>
    </lineage>
</organism>
<dbReference type="InterPro" id="IPR051017">
    <property type="entry name" value="Aldolase-II_Adducin_sf"/>
</dbReference>
<evidence type="ECO:0000256" key="1">
    <source>
        <dbReference type="ARBA" id="ARBA00037961"/>
    </source>
</evidence>
<dbReference type="Gene3D" id="3.40.225.10">
    <property type="entry name" value="Class II aldolase/adducin N-terminal domain"/>
    <property type="match status" value="1"/>
</dbReference>
<comment type="caution">
    <text evidence="3">The sequence shown here is derived from an EMBL/GenBank/DDBJ whole genome shotgun (WGS) entry which is preliminary data.</text>
</comment>
<dbReference type="Pfam" id="PF00596">
    <property type="entry name" value="Aldolase_II"/>
    <property type="match status" value="1"/>
</dbReference>
<evidence type="ECO:0000259" key="2">
    <source>
        <dbReference type="SMART" id="SM01007"/>
    </source>
</evidence>
<dbReference type="PANTHER" id="PTHR10672:SF3">
    <property type="entry name" value="PROTEIN HU-LI TAI SHAO"/>
    <property type="match status" value="1"/>
</dbReference>
<reference evidence="3" key="1">
    <citation type="submission" date="2022-05" db="EMBL/GenBank/DDBJ databases">
        <title>Sphingomonas sp. strain MG17 Genome sequencing and assembly.</title>
        <authorList>
            <person name="Kim I."/>
        </authorList>
    </citation>
    <scope>NUCLEOTIDE SEQUENCE</scope>
    <source>
        <strain evidence="3">MG17</strain>
    </source>
</reference>
<evidence type="ECO:0000313" key="4">
    <source>
        <dbReference type="Proteomes" id="UP001139451"/>
    </source>
</evidence>
<comment type="similarity">
    <text evidence="1">Belongs to the aldolase class II family.</text>
</comment>
<dbReference type="InterPro" id="IPR001303">
    <property type="entry name" value="Aldolase_II/adducin_N"/>
</dbReference>
<protein>
    <submittedName>
        <fullName evidence="3">Class II aldolase/adducin family protein</fullName>
    </submittedName>
</protein>
<sequence>MNQVRNIRDAGPVPGGMSEEEWQVRCDLAACYQLIDLYGMADLMSTHISARVPGGEDHFLLHRYGLFFEEVTASSLIKVDVDGNIVAGEGIPNSGGFVIHSAIHMYRRDLQCVLHTHTTANNAIAMQKEGLLPLSQQAMMLRPFIGYHEYEGVADDLDERARIANNIGPDGRILVLRHHGALAVGQTVGEAFVWNYRFETACQYQVAGLSGGRELGALSNEAIAHAGEQGRWLLGPGGPGECGLEWPALLRKLERERGSSYRT</sequence>
<dbReference type="Proteomes" id="UP001139451">
    <property type="component" value="Unassembled WGS sequence"/>
</dbReference>
<accession>A0A9X2KMD0</accession>
<dbReference type="SUPFAM" id="SSF53639">
    <property type="entry name" value="AraD/HMP-PK domain-like"/>
    <property type="match status" value="1"/>
</dbReference>
<keyword evidence="4" id="KW-1185">Reference proteome</keyword>
<dbReference type="GO" id="GO:0051015">
    <property type="term" value="F:actin filament binding"/>
    <property type="evidence" value="ECO:0007669"/>
    <property type="project" value="TreeGrafter"/>
</dbReference>
<dbReference type="SMART" id="SM01007">
    <property type="entry name" value="Aldolase_II"/>
    <property type="match status" value="1"/>
</dbReference>